<protein>
    <submittedName>
        <fullName evidence="6">M24 family metallopeptidase</fullName>
    </submittedName>
</protein>
<evidence type="ECO:0000259" key="4">
    <source>
        <dbReference type="Pfam" id="PF00557"/>
    </source>
</evidence>
<keyword evidence="7" id="KW-1185">Reference proteome</keyword>
<dbReference type="InterPro" id="IPR000587">
    <property type="entry name" value="Creatinase_N"/>
</dbReference>
<reference evidence="6 7" key="1">
    <citation type="submission" date="2019-12" db="EMBL/GenBank/DDBJ databases">
        <title>Whole-genome analyses of novel actinobacteria.</title>
        <authorList>
            <person name="Sahin N."/>
            <person name="Saygin H."/>
        </authorList>
    </citation>
    <scope>NUCLEOTIDE SEQUENCE [LARGE SCALE GENOMIC DNA]</scope>
    <source>
        <strain evidence="6 7">KC615</strain>
    </source>
</reference>
<name>A0A6I4VST8_9BACL</name>
<dbReference type="Pfam" id="PF01321">
    <property type="entry name" value="Creatinase_N"/>
    <property type="match status" value="1"/>
</dbReference>
<dbReference type="EMBL" id="WUUL01000004">
    <property type="protein sequence ID" value="MXQ53501.1"/>
    <property type="molecule type" value="Genomic_DNA"/>
</dbReference>
<evidence type="ECO:0000256" key="1">
    <source>
        <dbReference type="ARBA" id="ARBA00001936"/>
    </source>
</evidence>
<dbReference type="InterPro" id="IPR000994">
    <property type="entry name" value="Pept_M24"/>
</dbReference>
<feature type="domain" description="Peptidase M24" evidence="4">
    <location>
        <begin position="145"/>
        <end position="350"/>
    </location>
</feature>
<comment type="caution">
    <text evidence="6">The sequence shown here is derived from an EMBL/GenBank/DDBJ whole genome shotgun (WGS) entry which is preliminary data.</text>
</comment>
<sequence>MDNRIDRIAKWLHQNELQAAFLTSSANVFYLTGFSCDPHERLLGVWVFPDNSSVLVCPLLEIERVKESGWHGEVYAYRDEENPWLWFKNKFANNVTKESKVAIEVDHLTYGRSLMLKEILEISSLVSIDEQIRAMRIHKTNEEIEILRNAAKLADQAIQYGVDALSVGCTELDVKNVIEKRLQTSGITKMAFETMVLFGERTALPHGVPGDRKLKAGDLVLFDLGVVLDGYCSDITRTVAFESITDIQKEIYEAVLLANRNAIKALQEKQVDTFGQVDHIARSTIEKAGYGSYFTHRLGHGLGIEAHEYPSVSSDNEQSIPIGSVFTIEPGVYVPESAGVRIEDMVLITDEGCEVLTTYPKELLVIAKG</sequence>
<dbReference type="PANTHER" id="PTHR46112">
    <property type="entry name" value="AMINOPEPTIDASE"/>
    <property type="match status" value="1"/>
</dbReference>
<comment type="cofactor">
    <cofactor evidence="1">
        <name>Mn(2+)</name>
        <dbReference type="ChEBI" id="CHEBI:29035"/>
    </cofactor>
</comment>
<dbReference type="InterPro" id="IPR029149">
    <property type="entry name" value="Creatin/AminoP/Spt16_N"/>
</dbReference>
<dbReference type="CDD" id="cd01092">
    <property type="entry name" value="APP-like"/>
    <property type="match status" value="1"/>
</dbReference>
<dbReference type="SUPFAM" id="SSF53092">
    <property type="entry name" value="Creatinase/prolidase N-terminal domain"/>
    <property type="match status" value="1"/>
</dbReference>
<dbReference type="Pfam" id="PF00557">
    <property type="entry name" value="Peptidase_M24"/>
    <property type="match status" value="1"/>
</dbReference>
<dbReference type="InterPro" id="IPR050659">
    <property type="entry name" value="Peptidase_M24B"/>
</dbReference>
<feature type="domain" description="Creatinase N-terminal" evidence="5">
    <location>
        <begin position="4"/>
        <end position="137"/>
    </location>
</feature>
<keyword evidence="3" id="KW-0464">Manganese</keyword>
<dbReference type="SUPFAM" id="SSF55920">
    <property type="entry name" value="Creatinase/aminopeptidase"/>
    <property type="match status" value="1"/>
</dbReference>
<proteinExistence type="inferred from homology"/>
<evidence type="ECO:0000256" key="3">
    <source>
        <dbReference type="ARBA" id="ARBA00023211"/>
    </source>
</evidence>
<evidence type="ECO:0000259" key="5">
    <source>
        <dbReference type="Pfam" id="PF01321"/>
    </source>
</evidence>
<dbReference type="PANTHER" id="PTHR46112:SF10">
    <property type="entry name" value="DIPEPTIDASE YKVY-RELATED"/>
    <property type="match status" value="1"/>
</dbReference>
<dbReference type="Proteomes" id="UP000430692">
    <property type="component" value="Unassembled WGS sequence"/>
</dbReference>
<dbReference type="Gene3D" id="3.40.350.10">
    <property type="entry name" value="Creatinase/prolidase N-terminal domain"/>
    <property type="match status" value="1"/>
</dbReference>
<organism evidence="6 7">
    <name type="scientific">Shimazuella alba</name>
    <dbReference type="NCBI Taxonomy" id="2690964"/>
    <lineage>
        <taxon>Bacteria</taxon>
        <taxon>Bacillati</taxon>
        <taxon>Bacillota</taxon>
        <taxon>Bacilli</taxon>
        <taxon>Bacillales</taxon>
        <taxon>Thermoactinomycetaceae</taxon>
        <taxon>Shimazuella</taxon>
    </lineage>
</organism>
<dbReference type="Gene3D" id="3.90.230.10">
    <property type="entry name" value="Creatinase/methionine aminopeptidase superfamily"/>
    <property type="match status" value="1"/>
</dbReference>
<accession>A0A6I4VST8</accession>
<dbReference type="AlphaFoldDB" id="A0A6I4VST8"/>
<gene>
    <name evidence="6" type="ORF">GSM42_07115</name>
</gene>
<evidence type="ECO:0000313" key="7">
    <source>
        <dbReference type="Proteomes" id="UP000430692"/>
    </source>
</evidence>
<comment type="similarity">
    <text evidence="2">Belongs to the peptidase M24B family.</text>
</comment>
<dbReference type="InterPro" id="IPR036005">
    <property type="entry name" value="Creatinase/aminopeptidase-like"/>
</dbReference>
<dbReference type="RefSeq" id="WP_160800864.1">
    <property type="nucleotide sequence ID" value="NZ_WUUL01000004.1"/>
</dbReference>
<evidence type="ECO:0000256" key="2">
    <source>
        <dbReference type="ARBA" id="ARBA00008766"/>
    </source>
</evidence>
<evidence type="ECO:0000313" key="6">
    <source>
        <dbReference type="EMBL" id="MXQ53501.1"/>
    </source>
</evidence>